<dbReference type="Gene3D" id="3.40.190.10">
    <property type="entry name" value="Periplasmic binding protein-like II"/>
    <property type="match status" value="2"/>
</dbReference>
<dbReference type="InterPro" id="IPR000847">
    <property type="entry name" value="LysR_HTH_N"/>
</dbReference>
<dbReference type="Gene3D" id="1.10.10.10">
    <property type="entry name" value="Winged helix-like DNA-binding domain superfamily/Winged helix DNA-binding domain"/>
    <property type="match status" value="1"/>
</dbReference>
<dbReference type="RefSeq" id="WP_176161444.1">
    <property type="nucleotide sequence ID" value="NZ_CP054929.1"/>
</dbReference>
<comment type="similarity">
    <text evidence="1">Belongs to the LysR transcriptional regulatory family.</text>
</comment>
<dbReference type="GO" id="GO:0003700">
    <property type="term" value="F:DNA-binding transcription factor activity"/>
    <property type="evidence" value="ECO:0007669"/>
    <property type="project" value="InterPro"/>
</dbReference>
<gene>
    <name evidence="6" type="ORF">HUT08_09250</name>
</gene>
<reference evidence="6 7" key="1">
    <citation type="submission" date="2020-06" db="EMBL/GenBank/DDBJ databases">
        <title>Genome mining for natural products.</title>
        <authorList>
            <person name="Zhang B."/>
            <person name="Shi J."/>
            <person name="Ge H."/>
        </authorList>
    </citation>
    <scope>NUCLEOTIDE SEQUENCE [LARGE SCALE GENOMIC DNA]</scope>
    <source>
        <strain evidence="6 7">NA00687</strain>
    </source>
</reference>
<evidence type="ECO:0000256" key="4">
    <source>
        <dbReference type="ARBA" id="ARBA00023163"/>
    </source>
</evidence>
<dbReference type="FunFam" id="1.10.10.10:FF:000001">
    <property type="entry name" value="LysR family transcriptional regulator"/>
    <property type="match status" value="1"/>
</dbReference>
<dbReference type="PROSITE" id="PS50931">
    <property type="entry name" value="HTH_LYSR"/>
    <property type="match status" value="1"/>
</dbReference>
<accession>A0A7H8N5G8</accession>
<evidence type="ECO:0000313" key="6">
    <source>
        <dbReference type="EMBL" id="QKW49710.1"/>
    </source>
</evidence>
<dbReference type="InterPro" id="IPR005119">
    <property type="entry name" value="LysR_subst-bd"/>
</dbReference>
<dbReference type="CDD" id="cd08414">
    <property type="entry name" value="PBP2_LTTR_aromatics_like"/>
    <property type="match status" value="1"/>
</dbReference>
<name>A0A7H8N5G8_9ACTN</name>
<dbReference type="Proteomes" id="UP000509303">
    <property type="component" value="Chromosome"/>
</dbReference>
<dbReference type="InterPro" id="IPR036390">
    <property type="entry name" value="WH_DNA-bd_sf"/>
</dbReference>
<dbReference type="Pfam" id="PF00126">
    <property type="entry name" value="HTH_1"/>
    <property type="match status" value="1"/>
</dbReference>
<protein>
    <submittedName>
        <fullName evidence="6">LysR family transcriptional regulator</fullName>
    </submittedName>
</protein>
<dbReference type="PANTHER" id="PTHR30346">
    <property type="entry name" value="TRANSCRIPTIONAL DUAL REGULATOR HCAR-RELATED"/>
    <property type="match status" value="1"/>
</dbReference>
<dbReference type="EMBL" id="CP054929">
    <property type="protein sequence ID" value="QKW49710.1"/>
    <property type="molecule type" value="Genomic_DNA"/>
</dbReference>
<dbReference type="GO" id="GO:0003677">
    <property type="term" value="F:DNA binding"/>
    <property type="evidence" value="ECO:0007669"/>
    <property type="project" value="UniProtKB-KW"/>
</dbReference>
<proteinExistence type="inferred from homology"/>
<feature type="domain" description="HTH lysR-type" evidence="5">
    <location>
        <begin position="3"/>
        <end position="60"/>
    </location>
</feature>
<evidence type="ECO:0000256" key="2">
    <source>
        <dbReference type="ARBA" id="ARBA00023015"/>
    </source>
</evidence>
<sequence length="299" mass="32545">MTVDLRQFRYFIGVAEEGNFTRASGRLKVAQPSLSRQIRQLERELGLQLLIRHPHGVTLSAAGAEFLVNARVAVAAFDEAIGAAQLAAEGKSGRLKVGFLVAAALEFTPLVLQMFRKRFPDVKVEVREFDFNDTSAGLADRATDVAFLRLPHQTSGLDHLVFTEERLVAAMPVDHPLAHSVEVSVAQLLKEPLIAPPGNGAWRDFWMFNDQRGGAPEVVGVEAASFESELQAAAAGHGVSITTEGACRFYNRPDLVFVSIRDAPMSTIALAWRADSLSPPLRQFIAVAKEAIERQSGST</sequence>
<dbReference type="Pfam" id="PF03466">
    <property type="entry name" value="LysR_substrate"/>
    <property type="match status" value="1"/>
</dbReference>
<keyword evidence="3" id="KW-0238">DNA-binding</keyword>
<dbReference type="InterPro" id="IPR036388">
    <property type="entry name" value="WH-like_DNA-bd_sf"/>
</dbReference>
<dbReference type="SUPFAM" id="SSF53850">
    <property type="entry name" value="Periplasmic binding protein-like II"/>
    <property type="match status" value="1"/>
</dbReference>
<evidence type="ECO:0000256" key="3">
    <source>
        <dbReference type="ARBA" id="ARBA00023125"/>
    </source>
</evidence>
<keyword evidence="2" id="KW-0805">Transcription regulation</keyword>
<dbReference type="PANTHER" id="PTHR30346:SF0">
    <property type="entry name" value="HCA OPERON TRANSCRIPTIONAL ACTIVATOR HCAR"/>
    <property type="match status" value="1"/>
</dbReference>
<dbReference type="PRINTS" id="PR00039">
    <property type="entry name" value="HTHLYSR"/>
</dbReference>
<dbReference type="GO" id="GO:0032993">
    <property type="term" value="C:protein-DNA complex"/>
    <property type="evidence" value="ECO:0007669"/>
    <property type="project" value="TreeGrafter"/>
</dbReference>
<evidence type="ECO:0000313" key="7">
    <source>
        <dbReference type="Proteomes" id="UP000509303"/>
    </source>
</evidence>
<evidence type="ECO:0000259" key="5">
    <source>
        <dbReference type="PROSITE" id="PS50931"/>
    </source>
</evidence>
<dbReference type="AlphaFoldDB" id="A0A7H8N5G8"/>
<dbReference type="SUPFAM" id="SSF46785">
    <property type="entry name" value="Winged helix' DNA-binding domain"/>
    <property type="match status" value="1"/>
</dbReference>
<organism evidence="6 7">
    <name type="scientific">Streptomyces buecherae</name>
    <dbReference type="NCBI Taxonomy" id="2763006"/>
    <lineage>
        <taxon>Bacteria</taxon>
        <taxon>Bacillati</taxon>
        <taxon>Actinomycetota</taxon>
        <taxon>Actinomycetes</taxon>
        <taxon>Kitasatosporales</taxon>
        <taxon>Streptomycetaceae</taxon>
        <taxon>Streptomyces</taxon>
    </lineage>
</organism>
<keyword evidence="4" id="KW-0804">Transcription</keyword>
<keyword evidence="7" id="KW-1185">Reference proteome</keyword>
<evidence type="ECO:0000256" key="1">
    <source>
        <dbReference type="ARBA" id="ARBA00009437"/>
    </source>
</evidence>